<keyword evidence="3" id="KW-1185">Reference proteome</keyword>
<feature type="compositionally biased region" description="Acidic residues" evidence="1">
    <location>
        <begin position="42"/>
        <end position="64"/>
    </location>
</feature>
<gene>
    <name evidence="2" type="ORF">CANARDRAFT_7798</name>
</gene>
<evidence type="ECO:0000313" key="3">
    <source>
        <dbReference type="Proteomes" id="UP000094801"/>
    </source>
</evidence>
<dbReference type="Proteomes" id="UP000094801">
    <property type="component" value="Unassembled WGS sequence"/>
</dbReference>
<evidence type="ECO:0000256" key="1">
    <source>
        <dbReference type="SAM" id="MobiDB-lite"/>
    </source>
</evidence>
<dbReference type="EMBL" id="KV453853">
    <property type="protein sequence ID" value="ODV85148.1"/>
    <property type="molecule type" value="Genomic_DNA"/>
</dbReference>
<proteinExistence type="predicted"/>
<feature type="region of interest" description="Disordered" evidence="1">
    <location>
        <begin position="290"/>
        <end position="310"/>
    </location>
</feature>
<name>A0A1E4T087_9ASCO</name>
<feature type="region of interest" description="Disordered" evidence="1">
    <location>
        <begin position="1"/>
        <end position="78"/>
    </location>
</feature>
<dbReference type="AlphaFoldDB" id="A0A1E4T087"/>
<accession>A0A1E4T087</accession>
<reference evidence="3" key="1">
    <citation type="submission" date="2016-04" db="EMBL/GenBank/DDBJ databases">
        <title>Comparative genomics of biotechnologically important yeasts.</title>
        <authorList>
            <consortium name="DOE Joint Genome Institute"/>
            <person name="Riley R."/>
            <person name="Haridas S."/>
            <person name="Wolfe K.H."/>
            <person name="Lopes M.R."/>
            <person name="Hittinger C.T."/>
            <person name="Goker M."/>
            <person name="Salamov A."/>
            <person name="Wisecaver J."/>
            <person name="Long T.M."/>
            <person name="Aerts A.L."/>
            <person name="Barry K."/>
            <person name="Choi C."/>
            <person name="Clum A."/>
            <person name="Coughlan A.Y."/>
            <person name="Deshpande S."/>
            <person name="Douglass A.P."/>
            <person name="Hanson S.J."/>
            <person name="Klenk H.-P."/>
            <person name="Labutti K."/>
            <person name="Lapidus A."/>
            <person name="Lindquist E."/>
            <person name="Lipzen A."/>
            <person name="Meier-Kolthoff J.P."/>
            <person name="Ohm R.A."/>
            <person name="Otillar R.P."/>
            <person name="Pangilinan J."/>
            <person name="Peng Y."/>
            <person name="Rokas A."/>
            <person name="Rosa C.A."/>
            <person name="Scheuner C."/>
            <person name="Sibirny A.A."/>
            <person name="Slot J.C."/>
            <person name="Stielow J.B."/>
            <person name="Sun H."/>
            <person name="Kurtzman C.P."/>
            <person name="Blackwell M."/>
            <person name="Grigoriev I.V."/>
            <person name="Jeffries T.W."/>
        </authorList>
    </citation>
    <scope>NUCLEOTIDE SEQUENCE [LARGE SCALE GENOMIC DNA]</scope>
    <source>
        <strain evidence="3">NRRL YB-2248</strain>
    </source>
</reference>
<dbReference type="OrthoDB" id="3995709at2759"/>
<organism evidence="2 3">
    <name type="scientific">[Candida] arabinofermentans NRRL YB-2248</name>
    <dbReference type="NCBI Taxonomy" id="983967"/>
    <lineage>
        <taxon>Eukaryota</taxon>
        <taxon>Fungi</taxon>
        <taxon>Dikarya</taxon>
        <taxon>Ascomycota</taxon>
        <taxon>Saccharomycotina</taxon>
        <taxon>Pichiomycetes</taxon>
        <taxon>Pichiales</taxon>
        <taxon>Pichiaceae</taxon>
        <taxon>Ogataea</taxon>
        <taxon>Ogataea/Candida clade</taxon>
    </lineage>
</organism>
<feature type="compositionally biased region" description="Basic residues" evidence="1">
    <location>
        <begin position="10"/>
        <end position="22"/>
    </location>
</feature>
<sequence>MVLHNDKWKTKSKKNYMRKHGLNKPQAGDHEQESIPTVGIVSDEDERETDDSEESDNDSTEDESPSQLPSRKKNLGKNDWRFKNDIESELPVPKDPFQIESDRLLYEEQKLLEKEQTDLVLNRIKNIDMESDWNTKKVKPKNLSNVSKADLLSWSESSNSVPKQSIITPKSNMRYLTEEEKVKFHEYENKIQRLKLLTSMKDKLSEKKPKLRTDNKVLELDLSKSSDDYQDKLESIFLDNSKKMRIEIQQQDEVDYGSFEDHLQNLLGATPTTNQDKSVDDKFDLESIIASSGNHNEESKNSRTTGRTVASTNVNLNVPVDKSDEDFFSELLG</sequence>
<protein>
    <submittedName>
        <fullName evidence="2">Uncharacterized protein</fullName>
    </submittedName>
</protein>
<evidence type="ECO:0000313" key="2">
    <source>
        <dbReference type="EMBL" id="ODV85148.1"/>
    </source>
</evidence>